<dbReference type="PANTHER" id="PTHR43767:SF8">
    <property type="entry name" value="LONG-CHAIN-FATTY-ACID--COA LIGASE"/>
    <property type="match status" value="1"/>
</dbReference>
<feature type="domain" description="AMP-dependent synthetase/ligase" evidence="2">
    <location>
        <begin position="6"/>
        <end position="335"/>
    </location>
</feature>
<gene>
    <name evidence="3" type="ORF">BET10_14780</name>
</gene>
<dbReference type="InterPro" id="IPR020845">
    <property type="entry name" value="AMP-binding_CS"/>
</dbReference>
<dbReference type="AlphaFoldDB" id="A0A1S1MU62"/>
<dbReference type="OrthoDB" id="9803968at2"/>
<proteinExistence type="predicted"/>
<dbReference type="EMBL" id="MKJU01000027">
    <property type="protein sequence ID" value="OHU90039.1"/>
    <property type="molecule type" value="Genomic_DNA"/>
</dbReference>
<dbReference type="PROSITE" id="PS00455">
    <property type="entry name" value="AMP_BINDING"/>
    <property type="match status" value="1"/>
</dbReference>
<evidence type="ECO:0000313" key="4">
    <source>
        <dbReference type="Proteomes" id="UP000179786"/>
    </source>
</evidence>
<dbReference type="Pfam" id="PF00501">
    <property type="entry name" value="AMP-binding"/>
    <property type="match status" value="1"/>
</dbReference>
<accession>A0A1S1MU62</accession>
<dbReference type="InterPro" id="IPR000873">
    <property type="entry name" value="AMP-dep_synth/lig_dom"/>
</dbReference>
<dbReference type="InterPro" id="IPR050237">
    <property type="entry name" value="ATP-dep_AMP-bd_enzyme"/>
</dbReference>
<evidence type="ECO:0000259" key="2">
    <source>
        <dbReference type="Pfam" id="PF00501"/>
    </source>
</evidence>
<dbReference type="InterPro" id="IPR042099">
    <property type="entry name" value="ANL_N_sf"/>
</dbReference>
<dbReference type="GO" id="GO:0016874">
    <property type="term" value="F:ligase activity"/>
    <property type="evidence" value="ECO:0007669"/>
    <property type="project" value="UniProtKB-KW"/>
</dbReference>
<evidence type="ECO:0000256" key="1">
    <source>
        <dbReference type="ARBA" id="ARBA00022598"/>
    </source>
</evidence>
<dbReference type="Gene3D" id="3.40.50.12780">
    <property type="entry name" value="N-terminal domain of ligase-like"/>
    <property type="match status" value="1"/>
</dbReference>
<dbReference type="Proteomes" id="UP000179786">
    <property type="component" value="Unassembled WGS sequence"/>
</dbReference>
<keyword evidence="4" id="KW-1185">Reference proteome</keyword>
<dbReference type="SUPFAM" id="SSF56801">
    <property type="entry name" value="Acetyl-CoA synthetase-like"/>
    <property type="match status" value="1"/>
</dbReference>
<keyword evidence="1" id="KW-0436">Ligase</keyword>
<dbReference type="RefSeq" id="WP_070986008.1">
    <property type="nucleotide sequence ID" value="NZ_MKJU01000027.1"/>
</dbReference>
<organism evidence="3 4">
    <name type="scientific">Pseudoalteromonas amylolytica</name>
    <dbReference type="NCBI Taxonomy" id="1859457"/>
    <lineage>
        <taxon>Bacteria</taxon>
        <taxon>Pseudomonadati</taxon>
        <taxon>Pseudomonadota</taxon>
        <taxon>Gammaproteobacteria</taxon>
        <taxon>Alteromonadales</taxon>
        <taxon>Pseudoalteromonadaceae</taxon>
        <taxon>Pseudoalteromonas</taxon>
    </lineage>
</organism>
<sequence>MNMLVEQLQKSPEQVVLLDSEKSITSAELTTRATEISDLIGTQQLSCVAFRLDNSIAWVVLDLALTMTDSAALPLPTFFTHAQCEFAMHKAGAQWLISDQAESNLAMLTTLNIFGQTLWVYDLQGLRTTELFPDTQKITFTSGSTGEPKGCCLSLSSQFTVASSLCERVALPAPKHLCVLPLGVLLENIAGIYAPLLSGGQVKVLSAEELGFIGSQVFDHQLLLNAITQYEPNSLVLVPEILKILILAAEQGWLPPKSLQFVAVGGALVSSQMLNRASALGIPVHQGYGLSEACSVVSLNTDVEQDGSVGKPLAHIQFKAIDNELYIRGPLFLGYLNEQPHDETHWYATGDLVTIEQRDLGSSLSIIGRKKHVLINSFGRNVSPEWPESLLQNTSWPIQVVVCGEARAFLSALVWMPQTISDEQFEQHLIKVNQSLPDYARVLRWHRLSKPLSIEQGLLSNNIRPKRAAIADFYADVINGLYLQ</sequence>
<name>A0A1S1MU62_9GAMM</name>
<comment type="caution">
    <text evidence="3">The sequence shown here is derived from an EMBL/GenBank/DDBJ whole genome shotgun (WGS) entry which is preliminary data.</text>
</comment>
<dbReference type="PANTHER" id="PTHR43767">
    <property type="entry name" value="LONG-CHAIN-FATTY-ACID--COA LIGASE"/>
    <property type="match status" value="1"/>
</dbReference>
<evidence type="ECO:0000313" key="3">
    <source>
        <dbReference type="EMBL" id="OHU90039.1"/>
    </source>
</evidence>
<protein>
    <recommendedName>
        <fullName evidence="2">AMP-dependent synthetase/ligase domain-containing protein</fullName>
    </recommendedName>
</protein>
<dbReference type="STRING" id="1859457.BET10_14780"/>
<reference evidence="3 4" key="1">
    <citation type="submission" date="2016-09" db="EMBL/GenBank/DDBJ databases">
        <title>Pseudoalteromonas amylolytica sp. nov., isolated from the surface seawater.</title>
        <authorList>
            <person name="Wu Y.-H."/>
            <person name="Cheng H."/>
            <person name="Jin X.-B."/>
            <person name="Wang C.-S."/>
            <person name="Xu X.-W."/>
        </authorList>
    </citation>
    <scope>NUCLEOTIDE SEQUENCE [LARGE SCALE GENOMIC DNA]</scope>
    <source>
        <strain evidence="3 4">JW1</strain>
    </source>
</reference>